<dbReference type="AlphaFoldDB" id="A0A381UL54"/>
<reference evidence="1" key="1">
    <citation type="submission" date="2018-05" db="EMBL/GenBank/DDBJ databases">
        <authorList>
            <person name="Lanie J.A."/>
            <person name="Ng W.-L."/>
            <person name="Kazmierczak K.M."/>
            <person name="Andrzejewski T.M."/>
            <person name="Davidsen T.M."/>
            <person name="Wayne K.J."/>
            <person name="Tettelin H."/>
            <person name="Glass J.I."/>
            <person name="Rusch D."/>
            <person name="Podicherti R."/>
            <person name="Tsui H.-C.T."/>
            <person name="Winkler M.E."/>
        </authorList>
    </citation>
    <scope>NUCLEOTIDE SEQUENCE</scope>
</reference>
<protein>
    <submittedName>
        <fullName evidence="1">Uncharacterized protein</fullName>
    </submittedName>
</protein>
<organism evidence="1">
    <name type="scientific">marine metagenome</name>
    <dbReference type="NCBI Taxonomy" id="408172"/>
    <lineage>
        <taxon>unclassified sequences</taxon>
        <taxon>metagenomes</taxon>
        <taxon>ecological metagenomes</taxon>
    </lineage>
</organism>
<accession>A0A381UL54</accession>
<gene>
    <name evidence="1" type="ORF">METZ01_LOCUS81713</name>
</gene>
<evidence type="ECO:0000313" key="1">
    <source>
        <dbReference type="EMBL" id="SVA28859.1"/>
    </source>
</evidence>
<proteinExistence type="predicted"/>
<dbReference type="EMBL" id="UINC01006657">
    <property type="protein sequence ID" value="SVA28859.1"/>
    <property type="molecule type" value="Genomic_DNA"/>
</dbReference>
<sequence length="135" mass="15352">MNKKNFVSEFHDATEAIEEAYEFMLAYAAQGRTDEDESSAPSIRQLLENAKKSLLKLANKMELKDEDVRKLFGIDFENFINILSHDANKSHCAVKLVLSSQTITSQLIDNLNASIHLRALLTDMFLVDEYINNVK</sequence>
<name>A0A381UL54_9ZZZZ</name>